<dbReference type="InterPro" id="IPR028364">
    <property type="entry name" value="Ribosomal_uL1/biogenesis"/>
</dbReference>
<name>A0AAN7T269_9EURO</name>
<dbReference type="Pfam" id="PF00687">
    <property type="entry name" value="Ribosomal_L1"/>
    <property type="match status" value="1"/>
</dbReference>
<dbReference type="PANTHER" id="PTHR36427:SF3">
    <property type="entry name" value="LARGE RIBOSOMAL SUBUNIT PROTEIN UL1M"/>
    <property type="match status" value="1"/>
</dbReference>
<dbReference type="GO" id="GO:0005762">
    <property type="term" value="C:mitochondrial large ribosomal subunit"/>
    <property type="evidence" value="ECO:0007669"/>
    <property type="project" value="TreeGrafter"/>
</dbReference>
<evidence type="ECO:0000256" key="4">
    <source>
        <dbReference type="SAM" id="MobiDB-lite"/>
    </source>
</evidence>
<reference evidence="5 6" key="1">
    <citation type="submission" date="2023-08" db="EMBL/GenBank/DDBJ databases">
        <title>Black Yeasts Isolated from many extreme environments.</title>
        <authorList>
            <person name="Coleine C."/>
            <person name="Stajich J.E."/>
            <person name="Selbmann L."/>
        </authorList>
    </citation>
    <scope>NUCLEOTIDE SEQUENCE [LARGE SCALE GENOMIC DNA]</scope>
    <source>
        <strain evidence="5 6">CCFEE 5910</strain>
    </source>
</reference>
<feature type="region of interest" description="Disordered" evidence="4">
    <location>
        <begin position="364"/>
        <end position="383"/>
    </location>
</feature>
<dbReference type="PANTHER" id="PTHR36427">
    <property type="entry name" value="54S RIBOSOMAL PROTEIN L1, MITOCHONDRIAL"/>
    <property type="match status" value="1"/>
</dbReference>
<keyword evidence="3" id="KW-0687">Ribonucleoprotein</keyword>
<organism evidence="5 6">
    <name type="scientific">Lithohypha guttulata</name>
    <dbReference type="NCBI Taxonomy" id="1690604"/>
    <lineage>
        <taxon>Eukaryota</taxon>
        <taxon>Fungi</taxon>
        <taxon>Dikarya</taxon>
        <taxon>Ascomycota</taxon>
        <taxon>Pezizomycotina</taxon>
        <taxon>Eurotiomycetes</taxon>
        <taxon>Chaetothyriomycetidae</taxon>
        <taxon>Chaetothyriales</taxon>
        <taxon>Trichomeriaceae</taxon>
        <taxon>Lithohypha</taxon>
    </lineage>
</organism>
<comment type="caution">
    <text evidence="5">The sequence shown here is derived from an EMBL/GenBank/DDBJ whole genome shotgun (WGS) entry which is preliminary data.</text>
</comment>
<evidence type="ECO:0000313" key="6">
    <source>
        <dbReference type="Proteomes" id="UP001309876"/>
    </source>
</evidence>
<dbReference type="CDD" id="cd00403">
    <property type="entry name" value="Ribosomal_L1"/>
    <property type="match status" value="1"/>
</dbReference>
<keyword evidence="2" id="KW-0689">Ribosomal protein</keyword>
<dbReference type="Proteomes" id="UP001309876">
    <property type="component" value="Unassembled WGS sequence"/>
</dbReference>
<evidence type="ECO:0000313" key="5">
    <source>
        <dbReference type="EMBL" id="KAK5088207.1"/>
    </source>
</evidence>
<sequence>MESLCLSCRALALNIPRNGLVTRRIQPAIRAFSTTGSYRAVDNKKKAADAKRKLKQKETRKKKKFATYKLPDLKDINKYSLVDAMQYIKAFEVGRNPSQVKFDVAIRLRTKKDGPVLRNQIKLPYAVKTDIKVCVLVPAESKQGKAAKAAGASLVGEEEVFDIIKDGKIDFDRCITTPEMLPKIQKAGLPRVLGPRGLMPSVKLGTVTDNIAASVKAMMGGSTYRERRGVVRMAVGQLGFTPEQLRDNVQALIAQLRKESNALLESSGFNKEIFDVVLSSTNAPAFSLSGDFRGNNSQLPKWDKLPILENLPERTKVGGILYRTYRQWAKHKAAARGEPIQHVPPPGPDQLNKAKRWLQRRIQAKTSTTGQAQQVLTPQLNMA</sequence>
<dbReference type="AlphaFoldDB" id="A0AAN7T269"/>
<gene>
    <name evidence="5" type="ORF">LTR05_002424</name>
</gene>
<keyword evidence="6" id="KW-1185">Reference proteome</keyword>
<dbReference type="EMBL" id="JAVRRJ010000002">
    <property type="protein sequence ID" value="KAK5088207.1"/>
    <property type="molecule type" value="Genomic_DNA"/>
</dbReference>
<evidence type="ECO:0000256" key="2">
    <source>
        <dbReference type="ARBA" id="ARBA00022980"/>
    </source>
</evidence>
<proteinExistence type="inferred from homology"/>
<dbReference type="FunFam" id="3.40.50.790:FF:000001">
    <property type="entry name" value="50S ribosomal protein L1"/>
    <property type="match status" value="1"/>
</dbReference>
<protein>
    <recommendedName>
        <fullName evidence="7">Ribosomal protein L1</fullName>
    </recommendedName>
</protein>
<dbReference type="InterPro" id="IPR023674">
    <property type="entry name" value="Ribosomal_uL1-like"/>
</dbReference>
<dbReference type="Gene3D" id="3.30.190.20">
    <property type="match status" value="1"/>
</dbReference>
<evidence type="ECO:0000256" key="1">
    <source>
        <dbReference type="ARBA" id="ARBA00010531"/>
    </source>
</evidence>
<comment type="similarity">
    <text evidence="1">Belongs to the universal ribosomal protein uL1 family.</text>
</comment>
<dbReference type="SUPFAM" id="SSF56808">
    <property type="entry name" value="Ribosomal protein L1"/>
    <property type="match status" value="1"/>
</dbReference>
<dbReference type="InterPro" id="IPR016095">
    <property type="entry name" value="Ribosomal_uL1_3-a/b-sand"/>
</dbReference>
<dbReference type="Gene3D" id="3.40.50.790">
    <property type="match status" value="1"/>
</dbReference>
<evidence type="ECO:0008006" key="7">
    <source>
        <dbReference type="Google" id="ProtNLM"/>
    </source>
</evidence>
<dbReference type="GO" id="GO:0003735">
    <property type="term" value="F:structural constituent of ribosome"/>
    <property type="evidence" value="ECO:0007669"/>
    <property type="project" value="TreeGrafter"/>
</dbReference>
<accession>A0AAN7T269</accession>
<evidence type="ECO:0000256" key="3">
    <source>
        <dbReference type="ARBA" id="ARBA00023274"/>
    </source>
</evidence>